<organism evidence="10 11">
    <name type="scientific">Terriglobus aquaticus</name>
    <dbReference type="NCBI Taxonomy" id="940139"/>
    <lineage>
        <taxon>Bacteria</taxon>
        <taxon>Pseudomonadati</taxon>
        <taxon>Acidobacteriota</taxon>
        <taxon>Terriglobia</taxon>
        <taxon>Terriglobales</taxon>
        <taxon>Acidobacteriaceae</taxon>
        <taxon>Terriglobus</taxon>
    </lineage>
</organism>
<keyword evidence="5 8" id="KW-0812">Transmembrane</keyword>
<dbReference type="InterPro" id="IPR050297">
    <property type="entry name" value="LipidA_mod_glycosyltrf_83"/>
</dbReference>
<keyword evidence="11" id="KW-1185">Reference proteome</keyword>
<proteinExistence type="predicted"/>
<feature type="transmembrane region" description="Helical" evidence="8">
    <location>
        <begin position="338"/>
        <end position="354"/>
    </location>
</feature>
<comment type="subcellular location">
    <subcellularLocation>
        <location evidence="1">Cell membrane</location>
        <topology evidence="1">Multi-pass membrane protein</topology>
    </subcellularLocation>
</comment>
<keyword evidence="3 10" id="KW-0328">Glycosyltransferase</keyword>
<feature type="transmembrane region" description="Helical" evidence="8">
    <location>
        <begin position="12"/>
        <end position="33"/>
    </location>
</feature>
<evidence type="ECO:0000256" key="1">
    <source>
        <dbReference type="ARBA" id="ARBA00004651"/>
    </source>
</evidence>
<protein>
    <submittedName>
        <fullName evidence="10">Glycosyltransferase family 39 protein</fullName>
        <ecNumber evidence="10">2.4.-.-</ecNumber>
    </submittedName>
</protein>
<dbReference type="PANTHER" id="PTHR33908:SF11">
    <property type="entry name" value="MEMBRANE PROTEIN"/>
    <property type="match status" value="1"/>
</dbReference>
<keyword evidence="7 8" id="KW-0472">Membrane</keyword>
<evidence type="ECO:0000256" key="5">
    <source>
        <dbReference type="ARBA" id="ARBA00022692"/>
    </source>
</evidence>
<evidence type="ECO:0000259" key="9">
    <source>
        <dbReference type="Pfam" id="PF13231"/>
    </source>
</evidence>
<keyword evidence="4 10" id="KW-0808">Transferase</keyword>
<evidence type="ECO:0000256" key="4">
    <source>
        <dbReference type="ARBA" id="ARBA00022679"/>
    </source>
</evidence>
<sequence length="527" mass="57817">MNEANPRGNRGGLAAAAGVLLLTAVLGLLWSHARLMWNDEFLSFYSDSVQTLGGVLRVQMHSPISLDPPTYHLLSHLSMDVAGRNGMALRLPALFGFLLLELSLFLLVRRLAGWRAGLIAMSLPLCTASFRYAVEGRPYGLLLGLYAAAVLCWLVAAEWGEQGRPRGVALLGLWLSIALAITSHYFGLLILLPVSTGEAVRSLRRGRFDWPVVGTLVAGMASIALILPGKAALAPYQRHYYTSAVNLHNVSQGYRELFVRYNTWPLPAQKVCAAMLAVATLALVWATVRYVRSNPAGEERMGRDLKPAFWAAMLALAVLPFFGYLFGEFVTHTMEVRYVIAALIPFAVSLALLLERRLRSNGFFLGTISALLVLAVALGAIQIRAEQRKSDAILAAMAVPASLHDELASHPGKPLYTQSLGDFFLDGYYAPDPLVRQRITLLYDEPTEVKWLRHNTNAVTAVNLQQFSPLHIASYSRMLAEPDALLLNYHSGWEWIGDDLRARATPVRALSDVAGASLMELNADGDR</sequence>
<evidence type="ECO:0000256" key="8">
    <source>
        <dbReference type="SAM" id="Phobius"/>
    </source>
</evidence>
<keyword evidence="6 8" id="KW-1133">Transmembrane helix</keyword>
<keyword evidence="2" id="KW-1003">Cell membrane</keyword>
<dbReference type="RefSeq" id="WP_263414523.1">
    <property type="nucleotide sequence ID" value="NZ_BAABBH010000001.1"/>
</dbReference>
<dbReference type="PANTHER" id="PTHR33908">
    <property type="entry name" value="MANNOSYLTRANSFERASE YKCB-RELATED"/>
    <property type="match status" value="1"/>
</dbReference>
<evidence type="ECO:0000256" key="7">
    <source>
        <dbReference type="ARBA" id="ARBA00023136"/>
    </source>
</evidence>
<dbReference type="EC" id="2.4.-.-" evidence="10"/>
<feature type="transmembrane region" description="Helical" evidence="8">
    <location>
        <begin position="308"/>
        <end position="326"/>
    </location>
</feature>
<feature type="transmembrane region" description="Helical" evidence="8">
    <location>
        <begin position="360"/>
        <end position="381"/>
    </location>
</feature>
<dbReference type="InterPro" id="IPR038731">
    <property type="entry name" value="RgtA/B/C-like"/>
</dbReference>
<evidence type="ECO:0000256" key="6">
    <source>
        <dbReference type="ARBA" id="ARBA00022989"/>
    </source>
</evidence>
<dbReference type="Pfam" id="PF13231">
    <property type="entry name" value="PMT_2"/>
    <property type="match status" value="1"/>
</dbReference>
<feature type="transmembrane region" description="Helical" evidence="8">
    <location>
        <begin position="212"/>
        <end position="233"/>
    </location>
</feature>
<evidence type="ECO:0000256" key="3">
    <source>
        <dbReference type="ARBA" id="ARBA00022676"/>
    </source>
</evidence>
<evidence type="ECO:0000313" key="11">
    <source>
        <dbReference type="Proteomes" id="UP001634747"/>
    </source>
</evidence>
<dbReference type="GO" id="GO:0016757">
    <property type="term" value="F:glycosyltransferase activity"/>
    <property type="evidence" value="ECO:0007669"/>
    <property type="project" value="UniProtKB-KW"/>
</dbReference>
<feature type="transmembrane region" description="Helical" evidence="8">
    <location>
        <begin position="139"/>
        <end position="156"/>
    </location>
</feature>
<feature type="transmembrane region" description="Helical" evidence="8">
    <location>
        <begin position="168"/>
        <end position="192"/>
    </location>
</feature>
<evidence type="ECO:0000256" key="2">
    <source>
        <dbReference type="ARBA" id="ARBA00022475"/>
    </source>
</evidence>
<reference evidence="10 11" key="1">
    <citation type="submission" date="2024-12" db="EMBL/GenBank/DDBJ databases">
        <authorList>
            <person name="Lee Y."/>
        </authorList>
    </citation>
    <scope>NUCLEOTIDE SEQUENCE [LARGE SCALE GENOMIC DNA]</scope>
    <source>
        <strain evidence="10 11">03SUJ4</strain>
    </source>
</reference>
<feature type="transmembrane region" description="Helical" evidence="8">
    <location>
        <begin position="87"/>
        <end position="107"/>
    </location>
</feature>
<accession>A0ABW9KNH9</accession>
<evidence type="ECO:0000313" key="10">
    <source>
        <dbReference type="EMBL" id="MFN2977309.1"/>
    </source>
</evidence>
<feature type="transmembrane region" description="Helical" evidence="8">
    <location>
        <begin position="271"/>
        <end position="288"/>
    </location>
</feature>
<feature type="domain" description="Glycosyltransferase RgtA/B/C/D-like" evidence="9">
    <location>
        <begin position="68"/>
        <end position="196"/>
    </location>
</feature>
<dbReference type="EMBL" id="JBJYXY010000001">
    <property type="protein sequence ID" value="MFN2977309.1"/>
    <property type="molecule type" value="Genomic_DNA"/>
</dbReference>
<gene>
    <name evidence="10" type="ORF">ACK2TP_16180</name>
</gene>
<dbReference type="Proteomes" id="UP001634747">
    <property type="component" value="Unassembled WGS sequence"/>
</dbReference>
<name>A0ABW9KNH9_9BACT</name>
<comment type="caution">
    <text evidence="10">The sequence shown here is derived from an EMBL/GenBank/DDBJ whole genome shotgun (WGS) entry which is preliminary data.</text>
</comment>